<evidence type="ECO:0000313" key="3">
    <source>
        <dbReference type="Proteomes" id="UP001619911"/>
    </source>
</evidence>
<name>A0ABW8ICB8_9BACI</name>
<dbReference type="InterPro" id="IPR038729">
    <property type="entry name" value="Rad50/SbcC_AAA"/>
</dbReference>
<keyword evidence="3" id="KW-1185">Reference proteome</keyword>
<accession>A0ABW8ICB8</accession>
<dbReference type="Pfam" id="PF13476">
    <property type="entry name" value="AAA_23"/>
    <property type="match status" value="1"/>
</dbReference>
<dbReference type="Gene3D" id="3.40.50.300">
    <property type="entry name" value="P-loop containing nucleotide triphosphate hydrolases"/>
    <property type="match status" value="1"/>
</dbReference>
<proteinExistence type="predicted"/>
<dbReference type="Proteomes" id="UP001619911">
    <property type="component" value="Unassembled WGS sequence"/>
</dbReference>
<dbReference type="SMART" id="SM00382">
    <property type="entry name" value="AAA"/>
    <property type="match status" value="1"/>
</dbReference>
<dbReference type="EMBL" id="JAUIYO010000023">
    <property type="protein sequence ID" value="MFK2827158.1"/>
    <property type="molecule type" value="Genomic_DNA"/>
</dbReference>
<organism evidence="2 3">
    <name type="scientific">Bacillus lumedeiriae</name>
    <dbReference type="NCBI Taxonomy" id="3058829"/>
    <lineage>
        <taxon>Bacteria</taxon>
        <taxon>Bacillati</taxon>
        <taxon>Bacillota</taxon>
        <taxon>Bacilli</taxon>
        <taxon>Bacillales</taxon>
        <taxon>Bacillaceae</taxon>
        <taxon>Bacillus</taxon>
    </lineage>
</organism>
<evidence type="ECO:0000259" key="1">
    <source>
        <dbReference type="SMART" id="SM00382"/>
    </source>
</evidence>
<dbReference type="Pfam" id="PF13304">
    <property type="entry name" value="AAA_21"/>
    <property type="match status" value="1"/>
</dbReference>
<dbReference type="PANTHER" id="PTHR43581">
    <property type="entry name" value="ATP/GTP PHOSPHATASE"/>
    <property type="match status" value="1"/>
</dbReference>
<evidence type="ECO:0000313" key="2">
    <source>
        <dbReference type="EMBL" id="MFK2827158.1"/>
    </source>
</evidence>
<protein>
    <submittedName>
        <fullName evidence="2">AAA family ATPase</fullName>
    </submittedName>
</protein>
<sequence>MNIKIMSIENFKSFKYRNFTFNDRFTLIIGDNGTGKTSVLEALSVGLGGFLAGVDGVSTRNISSEEVRKEWDRVGDATVTPEKQLPCSVSCTGVIDERKFTWKRSIETINGKTTRLHAKEIIAYAGDMQKQIINEKNHNVILPLISYQSAGRLFSQKKNKWVDPFERQELSRFIGYTDCLDAESNIKLFVNWLRRMTMIKVQKQKRIGELEATIGAVEEFMKGLVGEGERVSIMYDFEEEEVIVELGDDSIPLRLMSAGYRSVIGMVADLAFRMSILNPQLKEYAVKETPGIVLIDEIDLHLHPKWQWKIVEDLKRTFPKVQFIATTHAPIVISSCEKGEIIRLYEEEGSIVDENQHSPFGWLVEDILTNIMGTFTRVPTVQKEVEEVQRLYSKKLKGELTQKEENILELITKRLYRTLPEDDPAVTLAKLNAIGDKVTEMENNEEG</sequence>
<dbReference type="SUPFAM" id="SSF52540">
    <property type="entry name" value="P-loop containing nucleoside triphosphate hydrolases"/>
    <property type="match status" value="1"/>
</dbReference>
<dbReference type="InterPro" id="IPR051396">
    <property type="entry name" value="Bact_Antivir_Def_Nuclease"/>
</dbReference>
<dbReference type="InterPro" id="IPR027417">
    <property type="entry name" value="P-loop_NTPase"/>
</dbReference>
<dbReference type="PANTHER" id="PTHR43581:SF2">
    <property type="entry name" value="EXCINUCLEASE ATPASE SUBUNIT"/>
    <property type="match status" value="1"/>
</dbReference>
<dbReference type="InterPro" id="IPR003959">
    <property type="entry name" value="ATPase_AAA_core"/>
</dbReference>
<dbReference type="InterPro" id="IPR003593">
    <property type="entry name" value="AAA+_ATPase"/>
</dbReference>
<reference evidence="2 3" key="1">
    <citation type="submission" date="2023-07" db="EMBL/GenBank/DDBJ databases">
        <title>Bacillus lucianemedeirus sp. nov, a new species isolated from an immunobiological production facility.</title>
        <authorList>
            <person name="Costa L.V."/>
            <person name="Miranda R.V.S.L."/>
            <person name="Brandao M.L.L."/>
            <person name="Reis C.M.F."/>
            <person name="Frazao A.M."/>
            <person name="Cruz F.V."/>
            <person name="Baio P.V.P."/>
            <person name="Veras J.F.C."/>
            <person name="Ramos J.N."/>
            <person name="Vieira V."/>
        </authorList>
    </citation>
    <scope>NUCLEOTIDE SEQUENCE [LARGE SCALE GENOMIC DNA]</scope>
    <source>
        <strain evidence="2 3">B190/17</strain>
    </source>
</reference>
<gene>
    <name evidence="2" type="ORF">QYG89_16165</name>
</gene>
<dbReference type="RefSeq" id="WP_404319161.1">
    <property type="nucleotide sequence ID" value="NZ_JAUIYO010000023.1"/>
</dbReference>
<comment type="caution">
    <text evidence="2">The sequence shown here is derived from an EMBL/GenBank/DDBJ whole genome shotgun (WGS) entry which is preliminary data.</text>
</comment>
<feature type="domain" description="AAA+ ATPase" evidence="1">
    <location>
        <begin position="22"/>
        <end position="348"/>
    </location>
</feature>